<evidence type="ECO:0000256" key="2">
    <source>
        <dbReference type="ARBA" id="ARBA00022741"/>
    </source>
</evidence>
<feature type="region of interest" description="Disordered" evidence="9">
    <location>
        <begin position="1"/>
        <end position="40"/>
    </location>
</feature>
<keyword evidence="4" id="KW-0238">DNA-binding</keyword>
<comment type="similarity">
    <text evidence="1">Belongs to the helicase family. RecQ subfamily.</text>
</comment>
<dbReference type="GO" id="GO:0005737">
    <property type="term" value="C:cytoplasm"/>
    <property type="evidence" value="ECO:0007669"/>
    <property type="project" value="TreeGrafter"/>
</dbReference>
<keyword evidence="6" id="KW-0539">Nucleus</keyword>
<evidence type="ECO:0000256" key="8">
    <source>
        <dbReference type="ARBA" id="ARBA00034808"/>
    </source>
</evidence>
<reference evidence="12" key="1">
    <citation type="submission" date="2020-11" db="EMBL/GenBank/DDBJ databases">
        <authorList>
            <consortium name="DOE Joint Genome Institute"/>
            <person name="Ahrendt S."/>
            <person name="Riley R."/>
            <person name="Andreopoulos W."/>
            <person name="Labutti K."/>
            <person name="Pangilinan J."/>
            <person name="Ruiz-Duenas F.J."/>
            <person name="Barrasa J.M."/>
            <person name="Sanchez-Garcia M."/>
            <person name="Camarero S."/>
            <person name="Miyauchi S."/>
            <person name="Serrano A."/>
            <person name="Linde D."/>
            <person name="Babiker R."/>
            <person name="Drula E."/>
            <person name="Ayuso-Fernandez I."/>
            <person name="Pacheco R."/>
            <person name="Padilla G."/>
            <person name="Ferreira P."/>
            <person name="Barriuso J."/>
            <person name="Kellner H."/>
            <person name="Castanera R."/>
            <person name="Alfaro M."/>
            <person name="Ramirez L."/>
            <person name="Pisabarro A.G."/>
            <person name="Kuo A."/>
            <person name="Tritt A."/>
            <person name="Lipzen A."/>
            <person name="He G."/>
            <person name="Yan M."/>
            <person name="Ng V."/>
            <person name="Cullen D."/>
            <person name="Martin F."/>
            <person name="Rosso M.-N."/>
            <person name="Henrissat B."/>
            <person name="Hibbett D."/>
            <person name="Martinez A.T."/>
            <person name="Grigoriev I.V."/>
        </authorList>
    </citation>
    <scope>NUCLEOTIDE SEQUENCE</scope>
    <source>
        <strain evidence="12">AH 40177</strain>
    </source>
</reference>
<organism evidence="12 13">
    <name type="scientific">Rhodocollybia butyracea</name>
    <dbReference type="NCBI Taxonomy" id="206335"/>
    <lineage>
        <taxon>Eukaryota</taxon>
        <taxon>Fungi</taxon>
        <taxon>Dikarya</taxon>
        <taxon>Basidiomycota</taxon>
        <taxon>Agaricomycotina</taxon>
        <taxon>Agaricomycetes</taxon>
        <taxon>Agaricomycetidae</taxon>
        <taxon>Agaricales</taxon>
        <taxon>Marasmiineae</taxon>
        <taxon>Omphalotaceae</taxon>
        <taxon>Rhodocollybia</taxon>
    </lineage>
</organism>
<keyword evidence="13" id="KW-1185">Reference proteome</keyword>
<dbReference type="InterPro" id="IPR014001">
    <property type="entry name" value="Helicase_ATP-bd"/>
</dbReference>
<feature type="compositionally biased region" description="Pro residues" evidence="9">
    <location>
        <begin position="1"/>
        <end position="12"/>
    </location>
</feature>
<gene>
    <name evidence="12" type="ORF">BDP27DRAFT_1044481</name>
</gene>
<dbReference type="GO" id="GO:0003677">
    <property type="term" value="F:DNA binding"/>
    <property type="evidence" value="ECO:0007669"/>
    <property type="project" value="UniProtKB-KW"/>
</dbReference>
<dbReference type="Gene3D" id="3.40.50.300">
    <property type="entry name" value="P-loop containing nucleotide triphosphate hydrolases"/>
    <property type="match status" value="2"/>
</dbReference>
<dbReference type="GO" id="GO:0000724">
    <property type="term" value="P:double-strand break repair via homologous recombination"/>
    <property type="evidence" value="ECO:0007669"/>
    <property type="project" value="TreeGrafter"/>
</dbReference>
<dbReference type="PROSITE" id="PS51192">
    <property type="entry name" value="HELICASE_ATP_BIND_1"/>
    <property type="match status" value="1"/>
</dbReference>
<evidence type="ECO:0000256" key="4">
    <source>
        <dbReference type="ARBA" id="ARBA00023125"/>
    </source>
</evidence>
<evidence type="ECO:0000256" key="9">
    <source>
        <dbReference type="SAM" id="MobiDB-lite"/>
    </source>
</evidence>
<keyword evidence="12" id="KW-0378">Hydrolase</keyword>
<dbReference type="GO" id="GO:0043138">
    <property type="term" value="F:3'-5' DNA helicase activity"/>
    <property type="evidence" value="ECO:0007669"/>
    <property type="project" value="UniProtKB-EC"/>
</dbReference>
<dbReference type="Pfam" id="PF00271">
    <property type="entry name" value="Helicase_C"/>
    <property type="match status" value="1"/>
</dbReference>
<dbReference type="AlphaFoldDB" id="A0A9P5PN37"/>
<sequence length="443" mass="49932">MSTRPRTPPINPNPTHGTPRRRKHPSTPSKSTQGIKTRLPHRIATPERVREALNEDLALDFEADEWQAHTVYCCLQGYDGMVIAATGLGKSLIFEGTAKLAGPGKAVIVICPLKALERDQVKHAVSKGLVADAVNEDTKKTPELWRRIRMESQLIYISPETALSDTFRREVWSHMSFRKRIAAAFVDEAHVCDEWGTSNFRPLYRQLGDLRTWCGYGTPIWACTASCRTSTFDLLWRVLRYGSRPFWGIDVGADRPNLFFHTRVLQNTDNPVLDALNLLPAHIDDSTPREDIPKCLFYFNSEGACRDAVDTLRKCLPDHLRDCVYPFSSDMSETGKQKCWDRFGEGIIRIVCATDAAGMGCSIPDVKYSVIFGLPSSLSVVIQRWGRAGRDRTTPVSVFFWSLCGLFDQNHGQWLWRSIEYGGERSTAIPKRTTSSELGLILH</sequence>
<keyword evidence="2" id="KW-0547">Nucleotide-binding</keyword>
<keyword evidence="5" id="KW-0413">Isomerase</keyword>
<dbReference type="EC" id="5.6.2.4" evidence="8"/>
<dbReference type="GO" id="GO:0005694">
    <property type="term" value="C:chromosome"/>
    <property type="evidence" value="ECO:0007669"/>
    <property type="project" value="TreeGrafter"/>
</dbReference>
<dbReference type="SUPFAM" id="SSF52540">
    <property type="entry name" value="P-loop containing nucleoside triphosphate hydrolases"/>
    <property type="match status" value="1"/>
</dbReference>
<dbReference type="GO" id="GO:0016787">
    <property type="term" value="F:hydrolase activity"/>
    <property type="evidence" value="ECO:0007669"/>
    <property type="project" value="UniProtKB-KW"/>
</dbReference>
<dbReference type="InterPro" id="IPR001650">
    <property type="entry name" value="Helicase_C-like"/>
</dbReference>
<proteinExistence type="inferred from homology"/>
<name>A0A9P5PN37_9AGAR</name>
<dbReference type="SMART" id="SM00487">
    <property type="entry name" value="DEXDc"/>
    <property type="match status" value="1"/>
</dbReference>
<dbReference type="PANTHER" id="PTHR13710:SF153">
    <property type="entry name" value="RECQ-LIKE DNA HELICASE BLM"/>
    <property type="match status" value="1"/>
</dbReference>
<dbReference type="InterPro" id="IPR011545">
    <property type="entry name" value="DEAD/DEAH_box_helicase_dom"/>
</dbReference>
<keyword evidence="3" id="KW-0067">ATP-binding</keyword>
<dbReference type="PANTHER" id="PTHR13710">
    <property type="entry name" value="DNA HELICASE RECQ FAMILY MEMBER"/>
    <property type="match status" value="1"/>
</dbReference>
<comment type="catalytic activity">
    <reaction evidence="7">
        <text>Couples ATP hydrolysis with the unwinding of duplex DNA by translocating in the 3'-5' direction.</text>
        <dbReference type="EC" id="5.6.2.4"/>
    </reaction>
</comment>
<dbReference type="OrthoDB" id="5409596at2759"/>
<evidence type="ECO:0000313" key="13">
    <source>
        <dbReference type="Proteomes" id="UP000772434"/>
    </source>
</evidence>
<feature type="compositionally biased region" description="Polar residues" evidence="9">
    <location>
        <begin position="26"/>
        <end position="35"/>
    </location>
</feature>
<dbReference type="PROSITE" id="PS51194">
    <property type="entry name" value="HELICASE_CTER"/>
    <property type="match status" value="1"/>
</dbReference>
<dbReference type="GO" id="GO:0005524">
    <property type="term" value="F:ATP binding"/>
    <property type="evidence" value="ECO:0007669"/>
    <property type="project" value="UniProtKB-KW"/>
</dbReference>
<evidence type="ECO:0000256" key="7">
    <source>
        <dbReference type="ARBA" id="ARBA00034617"/>
    </source>
</evidence>
<feature type="domain" description="Helicase C-terminal" evidence="11">
    <location>
        <begin position="287"/>
        <end position="441"/>
    </location>
</feature>
<dbReference type="GO" id="GO:0009378">
    <property type="term" value="F:four-way junction helicase activity"/>
    <property type="evidence" value="ECO:0007669"/>
    <property type="project" value="TreeGrafter"/>
</dbReference>
<protein>
    <recommendedName>
        <fullName evidence="8">DNA 3'-5' helicase</fullName>
        <ecNumber evidence="8">5.6.2.4</ecNumber>
    </recommendedName>
</protein>
<dbReference type="InterPro" id="IPR027417">
    <property type="entry name" value="P-loop_NTPase"/>
</dbReference>
<evidence type="ECO:0000256" key="3">
    <source>
        <dbReference type="ARBA" id="ARBA00022840"/>
    </source>
</evidence>
<evidence type="ECO:0000256" key="6">
    <source>
        <dbReference type="ARBA" id="ARBA00023242"/>
    </source>
</evidence>
<evidence type="ECO:0000259" key="11">
    <source>
        <dbReference type="PROSITE" id="PS51194"/>
    </source>
</evidence>
<evidence type="ECO:0000256" key="5">
    <source>
        <dbReference type="ARBA" id="ARBA00023235"/>
    </source>
</evidence>
<dbReference type="GO" id="GO:0005634">
    <property type="term" value="C:nucleus"/>
    <property type="evidence" value="ECO:0007669"/>
    <property type="project" value="TreeGrafter"/>
</dbReference>
<dbReference type="EMBL" id="JADNRY010000090">
    <property type="protein sequence ID" value="KAF9066249.1"/>
    <property type="molecule type" value="Genomic_DNA"/>
</dbReference>
<dbReference type="SMART" id="SM00490">
    <property type="entry name" value="HELICc"/>
    <property type="match status" value="1"/>
</dbReference>
<evidence type="ECO:0000256" key="1">
    <source>
        <dbReference type="ARBA" id="ARBA00005446"/>
    </source>
</evidence>
<evidence type="ECO:0000259" key="10">
    <source>
        <dbReference type="PROSITE" id="PS51192"/>
    </source>
</evidence>
<feature type="domain" description="Helicase ATP-binding" evidence="10">
    <location>
        <begin position="71"/>
        <end position="245"/>
    </location>
</feature>
<dbReference type="Proteomes" id="UP000772434">
    <property type="component" value="Unassembled WGS sequence"/>
</dbReference>
<comment type="caution">
    <text evidence="12">The sequence shown here is derived from an EMBL/GenBank/DDBJ whole genome shotgun (WGS) entry which is preliminary data.</text>
</comment>
<accession>A0A9P5PN37</accession>
<dbReference type="Pfam" id="PF00270">
    <property type="entry name" value="DEAD"/>
    <property type="match status" value="1"/>
</dbReference>
<evidence type="ECO:0000313" key="12">
    <source>
        <dbReference type="EMBL" id="KAF9066249.1"/>
    </source>
</evidence>